<gene>
    <name evidence="2" type="ORF">OIDMADRAFT_108509</name>
</gene>
<dbReference type="GO" id="GO:0004534">
    <property type="term" value="F:5'-3' RNA exonuclease activity"/>
    <property type="evidence" value="ECO:0007669"/>
    <property type="project" value="TreeGrafter"/>
</dbReference>
<accession>A0A0C3HZT1</accession>
<dbReference type="InterPro" id="IPR003141">
    <property type="entry name" value="Pol/His_phosphatase_N"/>
</dbReference>
<dbReference type="Proteomes" id="UP000054321">
    <property type="component" value="Unassembled WGS sequence"/>
</dbReference>
<dbReference type="InterPro" id="IPR016195">
    <property type="entry name" value="Pol/histidinol_Pase-like"/>
</dbReference>
<dbReference type="InterPro" id="IPR052018">
    <property type="entry name" value="PHP_domain"/>
</dbReference>
<dbReference type="NCBIfam" id="NF038032">
    <property type="entry name" value="CehA_McbA_metalo"/>
    <property type="match status" value="1"/>
</dbReference>
<dbReference type="CDD" id="cd07432">
    <property type="entry name" value="PHP_HisPPase"/>
    <property type="match status" value="1"/>
</dbReference>
<dbReference type="InParanoid" id="A0A0C3HZT1"/>
<evidence type="ECO:0000313" key="3">
    <source>
        <dbReference type="Proteomes" id="UP000054321"/>
    </source>
</evidence>
<reference evidence="3" key="2">
    <citation type="submission" date="2015-01" db="EMBL/GenBank/DDBJ databases">
        <title>Evolutionary Origins and Diversification of the Mycorrhizal Mutualists.</title>
        <authorList>
            <consortium name="DOE Joint Genome Institute"/>
            <consortium name="Mycorrhizal Genomics Consortium"/>
            <person name="Kohler A."/>
            <person name="Kuo A."/>
            <person name="Nagy L.G."/>
            <person name="Floudas D."/>
            <person name="Copeland A."/>
            <person name="Barry K.W."/>
            <person name="Cichocki N."/>
            <person name="Veneault-Fourrey C."/>
            <person name="LaButti K."/>
            <person name="Lindquist E.A."/>
            <person name="Lipzen A."/>
            <person name="Lundell T."/>
            <person name="Morin E."/>
            <person name="Murat C."/>
            <person name="Riley R."/>
            <person name="Ohm R."/>
            <person name="Sun H."/>
            <person name="Tunlid A."/>
            <person name="Henrissat B."/>
            <person name="Grigoriev I.V."/>
            <person name="Hibbett D.S."/>
            <person name="Martin F."/>
        </authorList>
    </citation>
    <scope>NUCLEOTIDE SEQUENCE [LARGE SCALE GENOMIC DNA]</scope>
    <source>
        <strain evidence="3">Zn</strain>
    </source>
</reference>
<dbReference type="PANTHER" id="PTHR42924">
    <property type="entry name" value="EXONUCLEASE"/>
    <property type="match status" value="1"/>
</dbReference>
<reference evidence="2 3" key="1">
    <citation type="submission" date="2014-04" db="EMBL/GenBank/DDBJ databases">
        <authorList>
            <consortium name="DOE Joint Genome Institute"/>
            <person name="Kuo A."/>
            <person name="Martino E."/>
            <person name="Perotto S."/>
            <person name="Kohler A."/>
            <person name="Nagy L.G."/>
            <person name="Floudas D."/>
            <person name="Copeland A."/>
            <person name="Barry K.W."/>
            <person name="Cichocki N."/>
            <person name="Veneault-Fourrey C."/>
            <person name="LaButti K."/>
            <person name="Lindquist E.A."/>
            <person name="Lipzen A."/>
            <person name="Lundell T."/>
            <person name="Morin E."/>
            <person name="Murat C."/>
            <person name="Sun H."/>
            <person name="Tunlid A."/>
            <person name="Henrissat B."/>
            <person name="Grigoriev I.V."/>
            <person name="Hibbett D.S."/>
            <person name="Martin F."/>
            <person name="Nordberg H.P."/>
            <person name="Cantor M.N."/>
            <person name="Hua S.X."/>
        </authorList>
    </citation>
    <scope>NUCLEOTIDE SEQUENCE [LARGE SCALE GENOMIC DNA]</scope>
    <source>
        <strain evidence="2 3">Zn</strain>
    </source>
</reference>
<name>A0A0C3HZT1_OIDMZ</name>
<proteinExistence type="predicted"/>
<dbReference type="SMART" id="SM00481">
    <property type="entry name" value="POLIIIAc"/>
    <property type="match status" value="1"/>
</dbReference>
<dbReference type="EMBL" id="KN832870">
    <property type="protein sequence ID" value="KIN08365.1"/>
    <property type="molecule type" value="Genomic_DNA"/>
</dbReference>
<dbReference type="HOGENOM" id="CLU_032306_1_0_1"/>
<dbReference type="GO" id="GO:0035312">
    <property type="term" value="F:5'-3' DNA exonuclease activity"/>
    <property type="evidence" value="ECO:0007669"/>
    <property type="project" value="TreeGrafter"/>
</dbReference>
<dbReference type="Gene3D" id="3.20.20.140">
    <property type="entry name" value="Metal-dependent hydrolases"/>
    <property type="match status" value="1"/>
</dbReference>
<protein>
    <recommendedName>
        <fullName evidence="1">Polymerase/histidinol phosphatase N-terminal domain-containing protein</fullName>
    </recommendedName>
</protein>
<dbReference type="AlphaFoldDB" id="A0A0C3HZT1"/>
<organism evidence="2 3">
    <name type="scientific">Oidiodendron maius (strain Zn)</name>
    <dbReference type="NCBI Taxonomy" id="913774"/>
    <lineage>
        <taxon>Eukaryota</taxon>
        <taxon>Fungi</taxon>
        <taxon>Dikarya</taxon>
        <taxon>Ascomycota</taxon>
        <taxon>Pezizomycotina</taxon>
        <taxon>Leotiomycetes</taxon>
        <taxon>Leotiomycetes incertae sedis</taxon>
        <taxon>Myxotrichaceae</taxon>
        <taxon>Oidiodendron</taxon>
    </lineage>
</organism>
<evidence type="ECO:0000313" key="2">
    <source>
        <dbReference type="EMBL" id="KIN08365.1"/>
    </source>
</evidence>
<feature type="domain" description="Polymerase/histidinol phosphatase N-terminal" evidence="1">
    <location>
        <begin position="150"/>
        <end position="214"/>
    </location>
</feature>
<sequence length="449" mass="50142">MPRSPIIRCGIVTRDDQLNQKLVPFDVPPGTTSIYVKYSYTGREGGNAIDLGLLGIDKEFRGYSGGSKFEVTVANDQASPGYIPGLLGVGEWYVLLGVYNITSPASYQVEITLDDSSRPCFKANPAPARASSSQIKRPPGQPPTFRWLKGDFHTHTLYSDGKFTLDELVSKALNRGLDFIFSTEHNTFSANLVWGSHVPAGFLVGRGIEVTTFAGHWNAIGLMPHQFIDPRIYDMRDKDASLVAAVEEVHKSDGFAILNHPFAECKCCEWTFSFHDHIDAIEVWNGPWKRHPKDESNIKAVEKWDKLLREGKIFTASAGSDIHEPRFEIAEPLTRVLSDDVSVSAIIRGLRARHVYITQHPSYEIEFYLCHNGERAGIGDWLKTTEDVIASVTVKGFPECEVRLITENGIAEKTSRTSLSVKMKANYIRVEVRNAQDDMLGLTNPIWIL</sequence>
<dbReference type="PANTHER" id="PTHR42924:SF3">
    <property type="entry name" value="POLYMERASE_HISTIDINOL PHOSPHATASE N-TERMINAL DOMAIN-CONTAINING PROTEIN"/>
    <property type="match status" value="1"/>
</dbReference>
<keyword evidence="3" id="KW-1185">Reference proteome</keyword>
<evidence type="ECO:0000259" key="1">
    <source>
        <dbReference type="SMART" id="SM00481"/>
    </source>
</evidence>
<dbReference type="SUPFAM" id="SSF89550">
    <property type="entry name" value="PHP domain-like"/>
    <property type="match status" value="1"/>
</dbReference>
<dbReference type="OrthoDB" id="16564at2759"/>